<evidence type="ECO:0008006" key="4">
    <source>
        <dbReference type="Google" id="ProtNLM"/>
    </source>
</evidence>
<keyword evidence="3" id="KW-1185">Reference proteome</keyword>
<dbReference type="EMBL" id="JAUSUD010000043">
    <property type="protein sequence ID" value="MDQ0233514.1"/>
    <property type="molecule type" value="Genomic_DNA"/>
</dbReference>
<proteinExistence type="predicted"/>
<reference evidence="2 3" key="1">
    <citation type="submission" date="2023-07" db="EMBL/GenBank/DDBJ databases">
        <title>Genomic Encyclopedia of Type Strains, Phase IV (KMG-IV): sequencing the most valuable type-strain genomes for metagenomic binning, comparative biology and taxonomic classification.</title>
        <authorList>
            <person name="Goeker M."/>
        </authorList>
    </citation>
    <scope>NUCLEOTIDE SEQUENCE [LARGE SCALE GENOMIC DNA]</scope>
    <source>
        <strain evidence="2 3">DSM 29005</strain>
    </source>
</reference>
<dbReference type="Proteomes" id="UP001234495">
    <property type="component" value="Unassembled WGS sequence"/>
</dbReference>
<sequence length="313" mass="35597">MKHKRKLVVYSISTMLLMGGCGNLGDMKENTNSSTNTQATEKKNHDDRYVSVQDYTGDGYMPRHGQETDKIAKEHQDEITKAVQKFFIETYKTEVKVHNVVGSQDAATVFVESVGEPHFYTYAVVPIDKQKKEVKFDNVFTQEGQVENAIKSGLYHLLYEEEFAQLDSYFTELQKKEAVVGRTVESLKKVGGVGYMTPNYFISPIKDEALDTLYNSYIENPKMDIVQMREIFEKSSFSPEKLIISIQLYMSKKGSPPSDKIFDQVCKDIKSLEIIPPGLYSVTLNDNLIDSLTAIGIKDNSLELIYPNYVLRE</sequence>
<comment type="caution">
    <text evidence="2">The sequence shown here is derived from an EMBL/GenBank/DDBJ whole genome shotgun (WGS) entry which is preliminary data.</text>
</comment>
<feature type="region of interest" description="Disordered" evidence="1">
    <location>
        <begin position="28"/>
        <end position="47"/>
    </location>
</feature>
<evidence type="ECO:0000313" key="3">
    <source>
        <dbReference type="Proteomes" id="UP001234495"/>
    </source>
</evidence>
<dbReference type="RefSeq" id="WP_307346964.1">
    <property type="nucleotide sequence ID" value="NZ_JAUSUD010000043.1"/>
</dbReference>
<protein>
    <recommendedName>
        <fullName evidence="4">DUF1672 family protein</fullName>
    </recommendedName>
</protein>
<evidence type="ECO:0000313" key="2">
    <source>
        <dbReference type="EMBL" id="MDQ0233514.1"/>
    </source>
</evidence>
<dbReference type="Pfam" id="PF07901">
    <property type="entry name" value="DUF1672"/>
    <property type="match status" value="1"/>
</dbReference>
<feature type="compositionally biased region" description="Polar residues" evidence="1">
    <location>
        <begin position="30"/>
        <end position="39"/>
    </location>
</feature>
<evidence type="ECO:0000256" key="1">
    <source>
        <dbReference type="SAM" id="MobiDB-lite"/>
    </source>
</evidence>
<name>A0ABT9ZML6_9BACI</name>
<accession>A0ABT9ZML6</accession>
<gene>
    <name evidence="2" type="ORF">J2S19_004861</name>
</gene>
<organism evidence="2 3">
    <name type="scientific">Metabacillus malikii</name>
    <dbReference type="NCBI Taxonomy" id="1504265"/>
    <lineage>
        <taxon>Bacteria</taxon>
        <taxon>Bacillati</taxon>
        <taxon>Bacillota</taxon>
        <taxon>Bacilli</taxon>
        <taxon>Bacillales</taxon>
        <taxon>Bacillaceae</taxon>
        <taxon>Metabacillus</taxon>
    </lineage>
</organism>
<dbReference type="PROSITE" id="PS51257">
    <property type="entry name" value="PROKAR_LIPOPROTEIN"/>
    <property type="match status" value="1"/>
</dbReference>
<dbReference type="InterPro" id="IPR012873">
    <property type="entry name" value="DUF1672"/>
</dbReference>